<feature type="compositionally biased region" description="Low complexity" evidence="1">
    <location>
        <begin position="181"/>
        <end position="203"/>
    </location>
</feature>
<comment type="caution">
    <text evidence="2">The sequence shown here is derived from an EMBL/GenBank/DDBJ whole genome shotgun (WGS) entry which is preliminary data.</text>
</comment>
<organism evidence="2 3">
    <name type="scientific">Cyclocybe aegerita</name>
    <name type="common">Black poplar mushroom</name>
    <name type="synonym">Agrocybe aegerita</name>
    <dbReference type="NCBI Taxonomy" id="1973307"/>
    <lineage>
        <taxon>Eukaryota</taxon>
        <taxon>Fungi</taxon>
        <taxon>Dikarya</taxon>
        <taxon>Basidiomycota</taxon>
        <taxon>Agaricomycotina</taxon>
        <taxon>Agaricomycetes</taxon>
        <taxon>Agaricomycetidae</taxon>
        <taxon>Agaricales</taxon>
        <taxon>Agaricineae</taxon>
        <taxon>Bolbitiaceae</taxon>
        <taxon>Cyclocybe</taxon>
    </lineage>
</organism>
<feature type="compositionally biased region" description="Basic and acidic residues" evidence="1">
    <location>
        <begin position="435"/>
        <end position="453"/>
    </location>
</feature>
<dbReference type="OrthoDB" id="2564465at2759"/>
<evidence type="ECO:0000313" key="3">
    <source>
        <dbReference type="Proteomes" id="UP000467700"/>
    </source>
</evidence>
<dbReference type="AlphaFoldDB" id="A0A8S0XRX9"/>
<feature type="compositionally biased region" description="Polar residues" evidence="1">
    <location>
        <begin position="28"/>
        <end position="44"/>
    </location>
</feature>
<feature type="compositionally biased region" description="Low complexity" evidence="1">
    <location>
        <begin position="120"/>
        <end position="134"/>
    </location>
</feature>
<keyword evidence="3" id="KW-1185">Reference proteome</keyword>
<feature type="region of interest" description="Disordered" evidence="1">
    <location>
        <begin position="27"/>
        <end position="315"/>
    </location>
</feature>
<feature type="compositionally biased region" description="Low complexity" evidence="1">
    <location>
        <begin position="96"/>
        <end position="108"/>
    </location>
</feature>
<proteinExistence type="predicted"/>
<protein>
    <submittedName>
        <fullName evidence="2">Uncharacterized protein</fullName>
    </submittedName>
</protein>
<feature type="compositionally biased region" description="Basic and acidic residues" evidence="1">
    <location>
        <begin position="407"/>
        <end position="426"/>
    </location>
</feature>
<reference evidence="2 3" key="1">
    <citation type="submission" date="2020-01" db="EMBL/GenBank/DDBJ databases">
        <authorList>
            <person name="Gupta K D."/>
        </authorList>
    </citation>
    <scope>NUCLEOTIDE SEQUENCE [LARGE SCALE GENOMIC DNA]</scope>
</reference>
<feature type="compositionally biased region" description="Polar residues" evidence="1">
    <location>
        <begin position="135"/>
        <end position="149"/>
    </location>
</feature>
<dbReference type="Proteomes" id="UP000467700">
    <property type="component" value="Unassembled WGS sequence"/>
</dbReference>
<name>A0A8S0XRX9_CYCAE</name>
<dbReference type="EMBL" id="CACVBS010000081">
    <property type="protein sequence ID" value="CAA7269863.1"/>
    <property type="molecule type" value="Genomic_DNA"/>
</dbReference>
<evidence type="ECO:0000313" key="2">
    <source>
        <dbReference type="EMBL" id="CAA7269863.1"/>
    </source>
</evidence>
<feature type="compositionally biased region" description="Polar residues" evidence="1">
    <location>
        <begin position="204"/>
        <end position="220"/>
    </location>
</feature>
<feature type="compositionally biased region" description="Basic and acidic residues" evidence="1">
    <location>
        <begin position="285"/>
        <end position="302"/>
    </location>
</feature>
<gene>
    <name evidence="2" type="ORF">AAE3_LOCUS12109</name>
</gene>
<feature type="compositionally biased region" description="Acidic residues" evidence="1">
    <location>
        <begin position="355"/>
        <end position="365"/>
    </location>
</feature>
<feature type="compositionally biased region" description="Basic and acidic residues" evidence="1">
    <location>
        <begin position="466"/>
        <end position="476"/>
    </location>
</feature>
<feature type="region of interest" description="Disordered" evidence="1">
    <location>
        <begin position="352"/>
        <end position="476"/>
    </location>
</feature>
<evidence type="ECO:0000256" key="1">
    <source>
        <dbReference type="SAM" id="MobiDB-lite"/>
    </source>
</evidence>
<feature type="compositionally biased region" description="Basic residues" evidence="1">
    <location>
        <begin position="109"/>
        <end position="119"/>
    </location>
</feature>
<feature type="compositionally biased region" description="Basic residues" evidence="1">
    <location>
        <begin position="50"/>
        <end position="59"/>
    </location>
</feature>
<sequence>MGSAQSLLSPEAAVTVAVVAGAVGFGYTQLSHGSSSPPTNTSAPGETAAKKGKKKKQGGKKAGGEASESTSAPTSKPEVHVVPFPEVIPGQFDAGTPVEASAPEAAALKAKKSKKKKGKAASTEAAAASPGTGANTPHGSPAGASSTVDYLSEASVKPAQASKSKNAKRPAAGSQQTPQEPSASTQAPAQTPSAPTPSTSSPQLTRPSHLSTTSLDTDGSWTRVGSRRRDATASSASAKSADEPTASDAGVAASNTGNSSPVAERAAVSTTEDESQPDSFLLHSSVRDRTGENRKTLAEKLLPKPRKTGVDDMLETSDYPTLARVMRVQPLPNEKPASGFSWADYEDVRVATDGGENDADGEDDGWGVVTSKRPKRTISTSQPSPGNVPHSPHTAKAPETLTKRQRQNADKRDAQKAAKADAEAERLAALAKHKRELEQVKMAEQEKERERERKKGKAVSGGMKAGVDEKGRLVWE</sequence>
<accession>A0A8S0XRX9</accession>